<evidence type="ECO:0000256" key="4">
    <source>
        <dbReference type="ARBA" id="ARBA00022692"/>
    </source>
</evidence>
<evidence type="ECO:0000256" key="9">
    <source>
        <dbReference type="ARBA" id="ARBA00022989"/>
    </source>
</evidence>
<keyword evidence="3 11" id="KW-0853">WD repeat</keyword>
<evidence type="ECO:0000256" key="8">
    <source>
        <dbReference type="ARBA" id="ARBA00022927"/>
    </source>
</evidence>
<evidence type="ECO:0000313" key="14">
    <source>
        <dbReference type="WBParaSite" id="Pan_g17900.t1"/>
    </source>
</evidence>
<keyword evidence="7" id="KW-0931">ER-Golgi transport</keyword>
<dbReference type="PROSITE" id="PS50082">
    <property type="entry name" value="WD_REPEATS_2"/>
    <property type="match status" value="1"/>
</dbReference>
<keyword evidence="5" id="KW-0677">Repeat</keyword>
<evidence type="ECO:0000256" key="10">
    <source>
        <dbReference type="ARBA" id="ARBA00023136"/>
    </source>
</evidence>
<dbReference type="GO" id="GO:0005789">
    <property type="term" value="C:endoplasmic reticulum membrane"/>
    <property type="evidence" value="ECO:0007669"/>
    <property type="project" value="UniProtKB-SubCell"/>
</dbReference>
<evidence type="ECO:0000256" key="12">
    <source>
        <dbReference type="SAM" id="Phobius"/>
    </source>
</evidence>
<dbReference type="AlphaFoldDB" id="A0A7E4V8Q8"/>
<evidence type="ECO:0000256" key="2">
    <source>
        <dbReference type="ARBA" id="ARBA00022448"/>
    </source>
</evidence>
<dbReference type="PANTHER" id="PTHR23284">
    <property type="entry name" value="PROLACTIN REGULATORY ELEMENT BINDING PROTEIN"/>
    <property type="match status" value="1"/>
</dbReference>
<dbReference type="InterPro" id="IPR001680">
    <property type="entry name" value="WD40_rpt"/>
</dbReference>
<dbReference type="WBParaSite" id="Pan_g17900.t1">
    <property type="protein sequence ID" value="Pan_g17900.t1"/>
    <property type="gene ID" value="Pan_g17900"/>
</dbReference>
<sequence length="443" mass="48654">MYAFMFSKKLPPPDLTTVSVPTYALKTVGSRHILLGGGGGAAATGVKNELQLQLLTYNSFSQKGQSNALLARKTATIDTGLRSTMNMDVIATGPKDSGRFLVAAGQDDFCFFYESTGFAVSSPEVESDSPAQLSLNLKEIFKIKTDKAAKKAYQRCVRFDHSGAKPLRVATGGEDGNVRVWDASDIMDNRDPTIPREPIVTFPGEKGEVCHVDFSICGSLLVSVSNEVAIWSLSSGKKLATLPETPQIPAKKYRCRDILFVNLNPNRTFLIAGYNCRVRDSKQDCLLAIWMYDQEKREFRSYEVRQVDKDAIATMSLSACHNYIAIGTLSGSVHILDSRELLSLYSAKDCHGTFVTAVEFLPRRTLDTPAMGRIEQNGGGAAQTFLPGVSSDNMLSVVTTSVDNRVLLHSVPFPTTVSLTSFWLKSAAWLLLFYLLCWVILLK</sequence>
<keyword evidence="6" id="KW-0256">Endoplasmic reticulum</keyword>
<name>A0A7E4V8Q8_PANRE</name>
<proteinExistence type="predicted"/>
<keyword evidence="9 12" id="KW-1133">Transmembrane helix</keyword>
<evidence type="ECO:0000256" key="6">
    <source>
        <dbReference type="ARBA" id="ARBA00022824"/>
    </source>
</evidence>
<evidence type="ECO:0000313" key="13">
    <source>
        <dbReference type="Proteomes" id="UP000492821"/>
    </source>
</evidence>
<reference evidence="14" key="2">
    <citation type="submission" date="2020-10" db="UniProtKB">
        <authorList>
            <consortium name="WormBaseParasite"/>
        </authorList>
    </citation>
    <scope>IDENTIFICATION</scope>
</reference>
<feature type="transmembrane region" description="Helical" evidence="12">
    <location>
        <begin position="422"/>
        <end position="442"/>
    </location>
</feature>
<dbReference type="GO" id="GO:0015031">
    <property type="term" value="P:protein transport"/>
    <property type="evidence" value="ECO:0007669"/>
    <property type="project" value="UniProtKB-KW"/>
</dbReference>
<organism evidence="13 14">
    <name type="scientific">Panagrellus redivivus</name>
    <name type="common">Microworm</name>
    <dbReference type="NCBI Taxonomy" id="6233"/>
    <lineage>
        <taxon>Eukaryota</taxon>
        <taxon>Metazoa</taxon>
        <taxon>Ecdysozoa</taxon>
        <taxon>Nematoda</taxon>
        <taxon>Chromadorea</taxon>
        <taxon>Rhabditida</taxon>
        <taxon>Tylenchina</taxon>
        <taxon>Panagrolaimomorpha</taxon>
        <taxon>Panagrolaimoidea</taxon>
        <taxon>Panagrolaimidae</taxon>
        <taxon>Panagrellus</taxon>
    </lineage>
</organism>
<dbReference type="Pfam" id="PF00400">
    <property type="entry name" value="WD40"/>
    <property type="match status" value="2"/>
</dbReference>
<dbReference type="GO" id="GO:0003400">
    <property type="term" value="P:regulation of COPII vesicle coating"/>
    <property type="evidence" value="ECO:0007669"/>
    <property type="project" value="TreeGrafter"/>
</dbReference>
<keyword evidence="4 12" id="KW-0812">Transmembrane</keyword>
<evidence type="ECO:0000256" key="5">
    <source>
        <dbReference type="ARBA" id="ARBA00022737"/>
    </source>
</evidence>
<protein>
    <submittedName>
        <fullName evidence="14">WD_REPEATS_REGION domain-containing protein</fullName>
    </submittedName>
</protein>
<keyword evidence="2" id="KW-0813">Transport</keyword>
<evidence type="ECO:0000256" key="1">
    <source>
        <dbReference type="ARBA" id="ARBA00004389"/>
    </source>
</evidence>
<dbReference type="PANTHER" id="PTHR23284:SF0">
    <property type="entry name" value="PROLACTIN REGULATORY ELEMENT-BINDING PROTEIN"/>
    <property type="match status" value="1"/>
</dbReference>
<dbReference type="InterPro" id="IPR045260">
    <property type="entry name" value="Sec12-like"/>
</dbReference>
<dbReference type="SUPFAM" id="SSF50978">
    <property type="entry name" value="WD40 repeat-like"/>
    <property type="match status" value="1"/>
</dbReference>
<dbReference type="GO" id="GO:0006888">
    <property type="term" value="P:endoplasmic reticulum to Golgi vesicle-mediated transport"/>
    <property type="evidence" value="ECO:0007669"/>
    <property type="project" value="TreeGrafter"/>
</dbReference>
<feature type="repeat" description="WD" evidence="11">
    <location>
        <begin position="169"/>
        <end position="182"/>
    </location>
</feature>
<dbReference type="InterPro" id="IPR015943">
    <property type="entry name" value="WD40/YVTN_repeat-like_dom_sf"/>
</dbReference>
<accession>A0A7E4V8Q8</accession>
<dbReference type="InterPro" id="IPR036322">
    <property type="entry name" value="WD40_repeat_dom_sf"/>
</dbReference>
<evidence type="ECO:0000256" key="7">
    <source>
        <dbReference type="ARBA" id="ARBA00022892"/>
    </source>
</evidence>
<dbReference type="Gene3D" id="2.130.10.10">
    <property type="entry name" value="YVTN repeat-like/Quinoprotein amine dehydrogenase"/>
    <property type="match status" value="1"/>
</dbReference>
<evidence type="ECO:0000256" key="11">
    <source>
        <dbReference type="PROSITE-ProRule" id="PRU00221"/>
    </source>
</evidence>
<dbReference type="GO" id="GO:0005085">
    <property type="term" value="F:guanyl-nucleotide exchange factor activity"/>
    <property type="evidence" value="ECO:0007669"/>
    <property type="project" value="InterPro"/>
</dbReference>
<keyword evidence="10 12" id="KW-0472">Membrane</keyword>
<evidence type="ECO:0000256" key="3">
    <source>
        <dbReference type="ARBA" id="ARBA00022574"/>
    </source>
</evidence>
<dbReference type="SMART" id="SM00320">
    <property type="entry name" value="WD40"/>
    <property type="match status" value="4"/>
</dbReference>
<dbReference type="Proteomes" id="UP000492821">
    <property type="component" value="Unassembled WGS sequence"/>
</dbReference>
<keyword evidence="8" id="KW-0653">Protein transport</keyword>
<comment type="subcellular location">
    <subcellularLocation>
        <location evidence="1">Endoplasmic reticulum membrane</location>
        <topology evidence="1">Single-pass membrane protein</topology>
    </subcellularLocation>
</comment>
<reference evidence="13" key="1">
    <citation type="journal article" date="2013" name="Genetics">
        <title>The draft genome and transcriptome of Panagrellus redivivus are shaped by the harsh demands of a free-living lifestyle.</title>
        <authorList>
            <person name="Srinivasan J."/>
            <person name="Dillman A.R."/>
            <person name="Macchietto M.G."/>
            <person name="Heikkinen L."/>
            <person name="Lakso M."/>
            <person name="Fracchia K.M."/>
            <person name="Antoshechkin I."/>
            <person name="Mortazavi A."/>
            <person name="Wong G."/>
            <person name="Sternberg P.W."/>
        </authorList>
    </citation>
    <scope>NUCLEOTIDE SEQUENCE [LARGE SCALE GENOMIC DNA]</scope>
    <source>
        <strain evidence="13">MT8872</strain>
    </source>
</reference>
<keyword evidence="13" id="KW-1185">Reference proteome</keyword>